<accession>A0A8X6T3X9</accession>
<evidence type="ECO:0000256" key="1">
    <source>
        <dbReference type="SAM" id="MobiDB-lite"/>
    </source>
</evidence>
<gene>
    <name evidence="2" type="ORF">TNCV_1121111</name>
</gene>
<proteinExistence type="predicted"/>
<reference evidence="2" key="1">
    <citation type="submission" date="2020-08" db="EMBL/GenBank/DDBJ databases">
        <title>Multicomponent nature underlies the extraordinary mechanical properties of spider dragline silk.</title>
        <authorList>
            <person name="Kono N."/>
            <person name="Nakamura H."/>
            <person name="Mori M."/>
            <person name="Yoshida Y."/>
            <person name="Ohtoshi R."/>
            <person name="Malay A.D."/>
            <person name="Moran D.A.P."/>
            <person name="Tomita M."/>
            <person name="Numata K."/>
            <person name="Arakawa K."/>
        </authorList>
    </citation>
    <scope>NUCLEOTIDE SEQUENCE</scope>
</reference>
<evidence type="ECO:0000313" key="3">
    <source>
        <dbReference type="Proteomes" id="UP000887159"/>
    </source>
</evidence>
<comment type="caution">
    <text evidence="2">The sequence shown here is derived from an EMBL/GenBank/DDBJ whole genome shotgun (WGS) entry which is preliminary data.</text>
</comment>
<feature type="region of interest" description="Disordered" evidence="1">
    <location>
        <begin position="143"/>
        <end position="169"/>
    </location>
</feature>
<sequence length="169" mass="19008">MASGLGFTSRRPRIRNNDYSSTALQKEYQEDSAERIEDETVIDIISDRLARTVATDKIYAAFQQMVKNLPRTRNVVGYGIRGVSDISTIHYNSHGKFKIIHKTFNIALSAEVTQSGKRVILILAKWSHKVSLGIGPRLTPSLRGPDHSHLSTVLEKRASRDPSDSYFLH</sequence>
<dbReference type="AlphaFoldDB" id="A0A8X6T3X9"/>
<organism evidence="2 3">
    <name type="scientific">Trichonephila clavipes</name>
    <name type="common">Golden silk orbweaver</name>
    <name type="synonym">Nephila clavipes</name>
    <dbReference type="NCBI Taxonomy" id="2585209"/>
    <lineage>
        <taxon>Eukaryota</taxon>
        <taxon>Metazoa</taxon>
        <taxon>Ecdysozoa</taxon>
        <taxon>Arthropoda</taxon>
        <taxon>Chelicerata</taxon>
        <taxon>Arachnida</taxon>
        <taxon>Araneae</taxon>
        <taxon>Araneomorphae</taxon>
        <taxon>Entelegynae</taxon>
        <taxon>Araneoidea</taxon>
        <taxon>Nephilidae</taxon>
        <taxon>Trichonephila</taxon>
    </lineage>
</organism>
<keyword evidence="3" id="KW-1185">Reference proteome</keyword>
<evidence type="ECO:0000313" key="2">
    <source>
        <dbReference type="EMBL" id="GFY20877.1"/>
    </source>
</evidence>
<name>A0A8X6T3X9_TRICX</name>
<dbReference type="Proteomes" id="UP000887159">
    <property type="component" value="Unassembled WGS sequence"/>
</dbReference>
<feature type="compositionally biased region" description="Basic and acidic residues" evidence="1">
    <location>
        <begin position="144"/>
        <end position="163"/>
    </location>
</feature>
<protein>
    <submittedName>
        <fullName evidence="2">Uncharacterized protein</fullName>
    </submittedName>
</protein>
<dbReference type="EMBL" id="BMAU01021356">
    <property type="protein sequence ID" value="GFY20877.1"/>
    <property type="molecule type" value="Genomic_DNA"/>
</dbReference>